<reference evidence="14" key="2">
    <citation type="submission" date="2023-05" db="EMBL/GenBank/DDBJ databases">
        <authorList>
            <consortium name="Lawrence Berkeley National Laboratory"/>
            <person name="Steindorff A."/>
            <person name="Hensen N."/>
            <person name="Bonometti L."/>
            <person name="Westerberg I."/>
            <person name="Brannstrom I.O."/>
            <person name="Guillou S."/>
            <person name="Cros-Aarteil S."/>
            <person name="Calhoun S."/>
            <person name="Haridas S."/>
            <person name="Kuo A."/>
            <person name="Mondo S."/>
            <person name="Pangilinan J."/>
            <person name="Riley R."/>
            <person name="Labutti K."/>
            <person name="Andreopoulos B."/>
            <person name="Lipzen A."/>
            <person name="Chen C."/>
            <person name="Yanf M."/>
            <person name="Daum C."/>
            <person name="Ng V."/>
            <person name="Clum A."/>
            <person name="Ohm R."/>
            <person name="Martin F."/>
            <person name="Silar P."/>
            <person name="Natvig D."/>
            <person name="Lalanne C."/>
            <person name="Gautier V."/>
            <person name="Ament-Velasquez S.L."/>
            <person name="Kruys A."/>
            <person name="Hutchinson M.I."/>
            <person name="Powell A.J."/>
            <person name="Barry K."/>
            <person name="Miller A.N."/>
            <person name="Grigoriev I.V."/>
            <person name="Debuchy R."/>
            <person name="Gladieux P."/>
            <person name="Thoren M.H."/>
            <person name="Johannesson H."/>
        </authorList>
    </citation>
    <scope>NUCLEOTIDE SEQUENCE</scope>
    <source>
        <strain evidence="14">CBS 141.50</strain>
    </source>
</reference>
<organism evidence="14 15">
    <name type="scientific">Dichotomopilus funicola</name>
    <dbReference type="NCBI Taxonomy" id="1934379"/>
    <lineage>
        <taxon>Eukaryota</taxon>
        <taxon>Fungi</taxon>
        <taxon>Dikarya</taxon>
        <taxon>Ascomycota</taxon>
        <taxon>Pezizomycotina</taxon>
        <taxon>Sordariomycetes</taxon>
        <taxon>Sordariomycetidae</taxon>
        <taxon>Sordariales</taxon>
        <taxon>Chaetomiaceae</taxon>
        <taxon>Dichotomopilus</taxon>
    </lineage>
</organism>
<feature type="domain" description="Fibronectin type III-like" evidence="13">
    <location>
        <begin position="705"/>
        <end position="775"/>
    </location>
</feature>
<dbReference type="Gene3D" id="3.20.20.300">
    <property type="entry name" value="Glycoside hydrolase, family 3, N-terminal domain"/>
    <property type="match status" value="1"/>
</dbReference>
<dbReference type="Gene3D" id="3.40.50.1700">
    <property type="entry name" value="Glycoside hydrolase family 3 C-terminal domain"/>
    <property type="match status" value="1"/>
</dbReference>
<comment type="similarity">
    <text evidence="2">Belongs to the glycosyl hydrolase 3 family.</text>
</comment>
<dbReference type="SUPFAM" id="SSF52279">
    <property type="entry name" value="Beta-D-glucan exohydrolase, C-terminal domain"/>
    <property type="match status" value="1"/>
</dbReference>
<dbReference type="GO" id="GO:0046556">
    <property type="term" value="F:alpha-L-arabinofuranosidase activity"/>
    <property type="evidence" value="ECO:0007669"/>
    <property type="project" value="TreeGrafter"/>
</dbReference>
<dbReference type="InterPro" id="IPR044993">
    <property type="entry name" value="BXL"/>
</dbReference>
<dbReference type="AlphaFoldDB" id="A0AAN6V1H3"/>
<evidence type="ECO:0000256" key="9">
    <source>
        <dbReference type="ARBA" id="ARBA00023326"/>
    </source>
</evidence>
<evidence type="ECO:0000256" key="4">
    <source>
        <dbReference type="ARBA" id="ARBA00022729"/>
    </source>
</evidence>
<evidence type="ECO:0000313" key="15">
    <source>
        <dbReference type="Proteomes" id="UP001302676"/>
    </source>
</evidence>
<dbReference type="RefSeq" id="XP_062636504.1">
    <property type="nucleotide sequence ID" value="XM_062777389.1"/>
</dbReference>
<evidence type="ECO:0000313" key="14">
    <source>
        <dbReference type="EMBL" id="KAK4143133.1"/>
    </source>
</evidence>
<dbReference type="InterPro" id="IPR036881">
    <property type="entry name" value="Glyco_hydro_3_C_sf"/>
</dbReference>
<dbReference type="EMBL" id="MU853589">
    <property type="protein sequence ID" value="KAK4143133.1"/>
    <property type="molecule type" value="Genomic_DNA"/>
</dbReference>
<keyword evidence="9" id="KW-0624">Polysaccharide degradation</keyword>
<dbReference type="GO" id="GO:0031222">
    <property type="term" value="P:arabinan catabolic process"/>
    <property type="evidence" value="ECO:0007669"/>
    <property type="project" value="TreeGrafter"/>
</dbReference>
<dbReference type="InterPro" id="IPR036962">
    <property type="entry name" value="Glyco_hydro_3_N_sf"/>
</dbReference>
<keyword evidence="5 14" id="KW-0378">Hydrolase</keyword>
<keyword evidence="7" id="KW-0119">Carbohydrate metabolism</keyword>
<gene>
    <name evidence="14" type="ORF">C8A04DRAFT_12593</name>
</gene>
<comment type="catalytic activity">
    <reaction evidence="10">
        <text>Hydrolysis of (1-&gt;4)-beta-D-xylans, to remove successive D-xylose residues from the non-reducing termini.</text>
        <dbReference type="EC" id="3.2.1.37"/>
    </reaction>
</comment>
<keyword evidence="15" id="KW-1185">Reference proteome</keyword>
<keyword evidence="3" id="KW-0858">Xylan degradation</keyword>
<dbReference type="Proteomes" id="UP001302676">
    <property type="component" value="Unassembled WGS sequence"/>
</dbReference>
<evidence type="ECO:0000256" key="1">
    <source>
        <dbReference type="ARBA" id="ARBA00004851"/>
    </source>
</evidence>
<dbReference type="PANTHER" id="PTHR42721">
    <property type="entry name" value="SUGAR HYDROLASE-RELATED"/>
    <property type="match status" value="1"/>
</dbReference>
<comment type="caution">
    <text evidence="14">The sequence shown here is derived from an EMBL/GenBank/DDBJ whole genome shotgun (WGS) entry which is preliminary data.</text>
</comment>
<dbReference type="EC" id="3.2.1.37" evidence="11"/>
<evidence type="ECO:0000259" key="13">
    <source>
        <dbReference type="SMART" id="SM01217"/>
    </source>
</evidence>
<protein>
    <recommendedName>
        <fullName evidence="11">xylan 1,4-beta-xylosidase</fullName>
        <ecNumber evidence="11">3.2.1.37</ecNumber>
    </recommendedName>
</protein>
<keyword evidence="8" id="KW-0326">Glycosidase</keyword>
<proteinExistence type="inferred from homology"/>
<dbReference type="InterPro" id="IPR001764">
    <property type="entry name" value="Glyco_hydro_3_N"/>
</dbReference>
<dbReference type="PANTHER" id="PTHR42721:SF3">
    <property type="entry name" value="BETA-D-XYLOSIDASE 5-RELATED"/>
    <property type="match status" value="1"/>
</dbReference>
<evidence type="ECO:0000256" key="5">
    <source>
        <dbReference type="ARBA" id="ARBA00022801"/>
    </source>
</evidence>
<sequence length="808" mass="87226">MSAVARANEPFQTYPDCSQGPLSEIAVCDRTLSEADRAAALVAALTDEEKLDNLVSKSPGASRIGLPAYNWWSEGLHGVAAAPGTQFKEGDGEFNSSTSFPMPLLMAAAFNDQLIEDIGNVIGTEARAFGNSGWSGLDYWTPNVNPFRDPRWGRGSETPGEDVLRLKRYAASMIRGLEGLEDDRSAEPRIISTCKHYAGNDFEDWNGSNRHNFDAIISTQDLAEYFLAPFQQCVRDSRVGSIMCAYNAVNGVPSCANSYLMDTILREHWNWTEHDNYITSDCEAVSDVWLNHHYASSNAEGTGMCFEAGMDTSCEYSGSSDIPGASSGGYLTWPTVDRALQRLYRSLVRVGYFDGDNSTHASLSWEDVNKPESQQLALQVATEGIVLLKNDDTNTLPLPEDIKDKTVALIGFWADAGDKLSGGYSGSAAFMHSPAYAAKQLGWTVKVADGPILQDAGDNDTWTAPALEAAQDADYILYFGGLDTSAAGETKDRMTLDWPTAQVALLEELGKLGKPIVVVRMGDQIDDTPILELDGVINALLWANWPGQDGGTAVIDLLRGAQSPAGRLPATQYPANYTDAVPVTDMNLRPSETNPGRTYRWYSTPIKPFGFGLHYTTFTAAFGEHSLFSSSGANNGNGKNNGKTNGKSNNGQGKGKGKGNVKPVTVKTTAIKDLLTDCTNTYPDTCPLPPLTVNVTNTGNRTSDYVVLAFVSGEYGPKPYPRKTLASYTRVSAVKTDAPATATLEWTVGNLARHDENGNTVLYPGTYTLSLDEPVQEAASVQFTLEGDAVVLDEWPAPPAANGTATRR</sequence>
<evidence type="ECO:0000256" key="11">
    <source>
        <dbReference type="ARBA" id="ARBA00026107"/>
    </source>
</evidence>
<evidence type="ECO:0000256" key="7">
    <source>
        <dbReference type="ARBA" id="ARBA00023277"/>
    </source>
</evidence>
<evidence type="ECO:0000256" key="6">
    <source>
        <dbReference type="ARBA" id="ARBA00023180"/>
    </source>
</evidence>
<keyword evidence="4" id="KW-0732">Signal</keyword>
<dbReference type="Gene3D" id="2.60.40.10">
    <property type="entry name" value="Immunoglobulins"/>
    <property type="match status" value="1"/>
</dbReference>
<evidence type="ECO:0000256" key="3">
    <source>
        <dbReference type="ARBA" id="ARBA00022651"/>
    </source>
</evidence>
<feature type="compositionally biased region" description="Low complexity" evidence="12">
    <location>
        <begin position="633"/>
        <end position="651"/>
    </location>
</feature>
<evidence type="ECO:0000256" key="8">
    <source>
        <dbReference type="ARBA" id="ARBA00023295"/>
    </source>
</evidence>
<dbReference type="GO" id="GO:0009044">
    <property type="term" value="F:xylan 1,4-beta-xylosidase activity"/>
    <property type="evidence" value="ECO:0007669"/>
    <property type="project" value="UniProtKB-EC"/>
</dbReference>
<dbReference type="InterPro" id="IPR017853">
    <property type="entry name" value="GH"/>
</dbReference>
<dbReference type="InterPro" id="IPR013783">
    <property type="entry name" value="Ig-like_fold"/>
</dbReference>
<feature type="region of interest" description="Disordered" evidence="12">
    <location>
        <begin position="633"/>
        <end position="663"/>
    </location>
</feature>
<dbReference type="SUPFAM" id="SSF51445">
    <property type="entry name" value="(Trans)glycosidases"/>
    <property type="match status" value="1"/>
</dbReference>
<dbReference type="InterPro" id="IPR026891">
    <property type="entry name" value="Fn3-like"/>
</dbReference>
<name>A0AAN6V1H3_9PEZI</name>
<keyword evidence="6" id="KW-0325">Glycoprotein</keyword>
<dbReference type="GO" id="GO:0045493">
    <property type="term" value="P:xylan catabolic process"/>
    <property type="evidence" value="ECO:0007669"/>
    <property type="project" value="UniProtKB-KW"/>
</dbReference>
<evidence type="ECO:0000256" key="10">
    <source>
        <dbReference type="ARBA" id="ARBA00024574"/>
    </source>
</evidence>
<dbReference type="Pfam" id="PF01915">
    <property type="entry name" value="Glyco_hydro_3_C"/>
    <property type="match status" value="1"/>
</dbReference>
<dbReference type="GeneID" id="87814002"/>
<comment type="pathway">
    <text evidence="1">Glycan degradation; xylan degradation.</text>
</comment>
<dbReference type="Pfam" id="PF00933">
    <property type="entry name" value="Glyco_hydro_3"/>
    <property type="match status" value="1"/>
</dbReference>
<evidence type="ECO:0000256" key="12">
    <source>
        <dbReference type="SAM" id="MobiDB-lite"/>
    </source>
</evidence>
<dbReference type="InterPro" id="IPR002772">
    <property type="entry name" value="Glyco_hydro_3_C"/>
</dbReference>
<reference evidence="14" key="1">
    <citation type="journal article" date="2023" name="Mol. Phylogenet. Evol.">
        <title>Genome-scale phylogeny and comparative genomics of the fungal order Sordariales.</title>
        <authorList>
            <person name="Hensen N."/>
            <person name="Bonometti L."/>
            <person name="Westerberg I."/>
            <person name="Brannstrom I.O."/>
            <person name="Guillou S."/>
            <person name="Cros-Aarteil S."/>
            <person name="Calhoun S."/>
            <person name="Haridas S."/>
            <person name="Kuo A."/>
            <person name="Mondo S."/>
            <person name="Pangilinan J."/>
            <person name="Riley R."/>
            <person name="LaButti K."/>
            <person name="Andreopoulos B."/>
            <person name="Lipzen A."/>
            <person name="Chen C."/>
            <person name="Yan M."/>
            <person name="Daum C."/>
            <person name="Ng V."/>
            <person name="Clum A."/>
            <person name="Steindorff A."/>
            <person name="Ohm R.A."/>
            <person name="Martin F."/>
            <person name="Silar P."/>
            <person name="Natvig D.O."/>
            <person name="Lalanne C."/>
            <person name="Gautier V."/>
            <person name="Ament-Velasquez S.L."/>
            <person name="Kruys A."/>
            <person name="Hutchinson M.I."/>
            <person name="Powell A.J."/>
            <person name="Barry K."/>
            <person name="Miller A.N."/>
            <person name="Grigoriev I.V."/>
            <person name="Debuchy R."/>
            <person name="Gladieux P."/>
            <person name="Hiltunen Thoren M."/>
            <person name="Johannesson H."/>
        </authorList>
    </citation>
    <scope>NUCLEOTIDE SEQUENCE</scope>
    <source>
        <strain evidence="14">CBS 141.50</strain>
    </source>
</reference>
<dbReference type="SMART" id="SM01217">
    <property type="entry name" value="Fn3_like"/>
    <property type="match status" value="1"/>
</dbReference>
<accession>A0AAN6V1H3</accession>
<evidence type="ECO:0000256" key="2">
    <source>
        <dbReference type="ARBA" id="ARBA00005336"/>
    </source>
</evidence>